<dbReference type="PROSITE" id="PS51462">
    <property type="entry name" value="NUDIX"/>
    <property type="match status" value="1"/>
</dbReference>
<dbReference type="PANTHER" id="PTHR43736">
    <property type="entry name" value="ADP-RIBOSE PYROPHOSPHATASE"/>
    <property type="match status" value="1"/>
</dbReference>
<reference evidence="3 4" key="1">
    <citation type="submission" date="2024-09" db="EMBL/GenBank/DDBJ databases">
        <authorList>
            <person name="Sun Q."/>
            <person name="Mori K."/>
        </authorList>
    </citation>
    <scope>NUCLEOTIDE SEQUENCE [LARGE SCALE GENOMIC DNA]</scope>
    <source>
        <strain evidence="3 4">JCM 3324</strain>
    </source>
</reference>
<evidence type="ECO:0000313" key="3">
    <source>
        <dbReference type="EMBL" id="MFB9476515.1"/>
    </source>
</evidence>
<dbReference type="Pfam" id="PF00293">
    <property type="entry name" value="NUDIX"/>
    <property type="match status" value="1"/>
</dbReference>
<dbReference type="PANTHER" id="PTHR43736:SF1">
    <property type="entry name" value="DIHYDRONEOPTERIN TRIPHOSPHATE DIPHOSPHATASE"/>
    <property type="match status" value="1"/>
</dbReference>
<comment type="caution">
    <text evidence="3">The sequence shown here is derived from an EMBL/GenBank/DDBJ whole genome shotgun (WGS) entry which is preliminary data.</text>
</comment>
<accession>A0ABV5P1S2</accession>
<proteinExistence type="inferred from homology"/>
<keyword evidence="4" id="KW-1185">Reference proteome</keyword>
<dbReference type="InterPro" id="IPR015797">
    <property type="entry name" value="NUDIX_hydrolase-like_dom_sf"/>
</dbReference>
<name>A0ABV5P1S2_9ACTN</name>
<protein>
    <submittedName>
        <fullName evidence="3">NUDIX domain-containing protein</fullName>
    </submittedName>
</protein>
<dbReference type="EMBL" id="JBHMCF010000051">
    <property type="protein sequence ID" value="MFB9476515.1"/>
    <property type="molecule type" value="Genomic_DNA"/>
</dbReference>
<evidence type="ECO:0000313" key="4">
    <source>
        <dbReference type="Proteomes" id="UP001589568"/>
    </source>
</evidence>
<organism evidence="3 4">
    <name type="scientific">Nonomuraea salmonea</name>
    <dbReference type="NCBI Taxonomy" id="46181"/>
    <lineage>
        <taxon>Bacteria</taxon>
        <taxon>Bacillati</taxon>
        <taxon>Actinomycetota</taxon>
        <taxon>Actinomycetes</taxon>
        <taxon>Streptosporangiales</taxon>
        <taxon>Streptosporangiaceae</taxon>
        <taxon>Nonomuraea</taxon>
    </lineage>
</organism>
<feature type="domain" description="Nudix hydrolase" evidence="2">
    <location>
        <begin position="36"/>
        <end position="169"/>
    </location>
</feature>
<evidence type="ECO:0000259" key="2">
    <source>
        <dbReference type="PROSITE" id="PS51462"/>
    </source>
</evidence>
<sequence>MRRRSERLLYAANGVGLGVADVELTGGERVERPFIRTPQAAGAVVFHDGRVLLLWRHSPITDTRGWEIPLGDVGPGEEPAEAAARHVEEQTGWRPGPLVPLIRTRPAGDVADCEHVVFAAHQATELPGGPEKGEGDEERGRAEWVPMLRVQGLIEEQAITSATTSAALLHFLADLLQARAAH</sequence>
<dbReference type="Gene3D" id="3.90.79.10">
    <property type="entry name" value="Nucleoside Triphosphate Pyrophosphohydrolase"/>
    <property type="match status" value="1"/>
</dbReference>
<dbReference type="SUPFAM" id="SSF55811">
    <property type="entry name" value="Nudix"/>
    <property type="match status" value="1"/>
</dbReference>
<gene>
    <name evidence="3" type="ORF">ACFFR3_44075</name>
</gene>
<dbReference type="RefSeq" id="WP_345400151.1">
    <property type="nucleotide sequence ID" value="NZ_BAAAXS010000001.1"/>
</dbReference>
<dbReference type="Proteomes" id="UP001589568">
    <property type="component" value="Unassembled WGS sequence"/>
</dbReference>
<comment type="similarity">
    <text evidence="1">Belongs to the Nudix hydrolase family.</text>
</comment>
<dbReference type="InterPro" id="IPR000086">
    <property type="entry name" value="NUDIX_hydrolase_dom"/>
</dbReference>
<evidence type="ECO:0000256" key="1">
    <source>
        <dbReference type="ARBA" id="ARBA00005582"/>
    </source>
</evidence>